<feature type="non-terminal residue" evidence="1">
    <location>
        <position position="363"/>
    </location>
</feature>
<name>A0A381SQY1_9ZZZZ</name>
<sequence>MRRWLLLTVVLVLTVCLGGPGQAASQQEQAEQDAPQQPVFRAGINFVRVDVIVTDKNDDPVVDLTAEDFEVYEDDLQQTVETFQLVRITPATISDEPVRPIRSRFDEEREAARSDVRLFAIYLDDYHVRQGASLRIREPIIEFIRTLAPTDMIGVMYPLTPLDAVQMTRDHEAVVATIEDFLGRKYDYEPQNRFEASYMHASPSTIEQIRNEVSLTGLRALITRLGGLREGRKSVILVSEGFTNILPPQLRGVNATQFTDPRMRNPFVRSGNPREQAMQMTADLTLQTDLQRLFDTANRANTSIYSLDPRGLASFEFGMDEGVGFTTDREMMGAMIGTLRSISDTTDGYAIVNQNDPTEGLQR</sequence>
<proteinExistence type="predicted"/>
<evidence type="ECO:0000313" key="1">
    <source>
        <dbReference type="EMBL" id="SVA06400.1"/>
    </source>
</evidence>
<gene>
    <name evidence="1" type="ORF">METZ01_LOCUS59254</name>
</gene>
<accession>A0A381SQY1</accession>
<evidence type="ECO:0008006" key="2">
    <source>
        <dbReference type="Google" id="ProtNLM"/>
    </source>
</evidence>
<dbReference type="EMBL" id="UINC01003446">
    <property type="protein sequence ID" value="SVA06400.1"/>
    <property type="molecule type" value="Genomic_DNA"/>
</dbReference>
<dbReference type="NCBIfam" id="TIGR03436">
    <property type="entry name" value="acidobact_VWFA"/>
    <property type="match status" value="1"/>
</dbReference>
<reference evidence="1" key="1">
    <citation type="submission" date="2018-05" db="EMBL/GenBank/DDBJ databases">
        <authorList>
            <person name="Lanie J.A."/>
            <person name="Ng W.-L."/>
            <person name="Kazmierczak K.M."/>
            <person name="Andrzejewski T.M."/>
            <person name="Davidsen T.M."/>
            <person name="Wayne K.J."/>
            <person name="Tettelin H."/>
            <person name="Glass J.I."/>
            <person name="Rusch D."/>
            <person name="Podicherti R."/>
            <person name="Tsui H.-C.T."/>
            <person name="Winkler M.E."/>
        </authorList>
    </citation>
    <scope>NUCLEOTIDE SEQUENCE</scope>
</reference>
<dbReference type="AlphaFoldDB" id="A0A381SQY1"/>
<protein>
    <recommendedName>
        <fullName evidence="2">VWA domain-containing protein</fullName>
    </recommendedName>
</protein>
<organism evidence="1">
    <name type="scientific">marine metagenome</name>
    <dbReference type="NCBI Taxonomy" id="408172"/>
    <lineage>
        <taxon>unclassified sequences</taxon>
        <taxon>metagenomes</taxon>
        <taxon>ecological metagenomes</taxon>
    </lineage>
</organism>
<dbReference type="InterPro" id="IPR017802">
    <property type="entry name" value="VWFA-rel_acidobac-type"/>
</dbReference>